<dbReference type="InParanoid" id="D3BIY4"/>
<keyword evidence="3" id="KW-1185">Reference proteome</keyword>
<organism evidence="2 3">
    <name type="scientific">Heterostelium pallidum (strain ATCC 26659 / Pp 5 / PN500)</name>
    <name type="common">Cellular slime mold</name>
    <name type="synonym">Polysphondylium pallidum</name>
    <dbReference type="NCBI Taxonomy" id="670386"/>
    <lineage>
        <taxon>Eukaryota</taxon>
        <taxon>Amoebozoa</taxon>
        <taxon>Evosea</taxon>
        <taxon>Eumycetozoa</taxon>
        <taxon>Dictyostelia</taxon>
        <taxon>Acytosteliales</taxon>
        <taxon>Acytosteliaceae</taxon>
        <taxon>Heterostelium</taxon>
    </lineage>
</organism>
<dbReference type="OMA" id="NDIMGHA"/>
<protein>
    <submittedName>
        <fullName evidence="2">Uncharacterized protein</fullName>
    </submittedName>
</protein>
<feature type="compositionally biased region" description="Basic and acidic residues" evidence="1">
    <location>
        <begin position="17"/>
        <end position="33"/>
    </location>
</feature>
<dbReference type="EMBL" id="ADBJ01000037">
    <property type="protein sequence ID" value="EFA78758.1"/>
    <property type="molecule type" value="Genomic_DNA"/>
</dbReference>
<evidence type="ECO:0000256" key="1">
    <source>
        <dbReference type="SAM" id="MobiDB-lite"/>
    </source>
</evidence>
<feature type="region of interest" description="Disordered" evidence="1">
    <location>
        <begin position="1"/>
        <end position="33"/>
    </location>
</feature>
<accession>D3BIY4</accession>
<feature type="compositionally biased region" description="Polar residues" evidence="1">
    <location>
        <begin position="1"/>
        <end position="16"/>
    </location>
</feature>
<sequence length="179" mass="20407">MSVSSKQFRQQSATESRSIDLKNNPTRDDQESCHKIPNSILKESYNNTTSQAAKNDIMGHAHSTNNIFYSTNNNQHSQQEYNLQSDNYTQSSVYGKGGQIENSLYKLHHTQDSAATTNIMRTMINSGPGYTEIVANLDKRQFNNPSEKQQIDIFLNQRIYKYAPSPLPIIGHRHKLKTQ</sequence>
<reference evidence="2 3" key="1">
    <citation type="journal article" date="2011" name="Genome Res.">
        <title>Phylogeny-wide analysis of social amoeba genomes highlights ancient origins for complex intercellular communication.</title>
        <authorList>
            <person name="Heidel A.J."/>
            <person name="Lawal H.M."/>
            <person name="Felder M."/>
            <person name="Schilde C."/>
            <person name="Helps N.R."/>
            <person name="Tunggal B."/>
            <person name="Rivero F."/>
            <person name="John U."/>
            <person name="Schleicher M."/>
            <person name="Eichinger L."/>
            <person name="Platzer M."/>
            <person name="Noegel A.A."/>
            <person name="Schaap P."/>
            <person name="Gloeckner G."/>
        </authorList>
    </citation>
    <scope>NUCLEOTIDE SEQUENCE [LARGE SCALE GENOMIC DNA]</scope>
    <source>
        <strain evidence="3">ATCC 26659 / Pp 5 / PN500</strain>
    </source>
</reference>
<dbReference type="RefSeq" id="XP_020430882.1">
    <property type="nucleotide sequence ID" value="XM_020579043.1"/>
</dbReference>
<evidence type="ECO:0000313" key="3">
    <source>
        <dbReference type="Proteomes" id="UP000001396"/>
    </source>
</evidence>
<name>D3BIY4_HETP5</name>
<dbReference type="GeneID" id="31363699"/>
<proteinExistence type="predicted"/>
<gene>
    <name evidence="2" type="ORF">PPL_08219</name>
</gene>
<dbReference type="Proteomes" id="UP000001396">
    <property type="component" value="Unassembled WGS sequence"/>
</dbReference>
<evidence type="ECO:0000313" key="2">
    <source>
        <dbReference type="EMBL" id="EFA78758.1"/>
    </source>
</evidence>
<dbReference type="AlphaFoldDB" id="D3BIY4"/>
<comment type="caution">
    <text evidence="2">The sequence shown here is derived from an EMBL/GenBank/DDBJ whole genome shotgun (WGS) entry which is preliminary data.</text>
</comment>